<comment type="caution">
    <text evidence="1">The sequence shown here is derived from an EMBL/GenBank/DDBJ whole genome shotgun (WGS) entry which is preliminary data.</text>
</comment>
<dbReference type="RefSeq" id="WP_036691155.1">
    <property type="nucleotide sequence ID" value="NZ_JNVM01000037.1"/>
</dbReference>
<dbReference type="EMBL" id="JNVM01000037">
    <property type="protein sequence ID" value="KEQ22490.1"/>
    <property type="molecule type" value="Genomic_DNA"/>
</dbReference>
<evidence type="ECO:0000313" key="2">
    <source>
        <dbReference type="Proteomes" id="UP000028123"/>
    </source>
</evidence>
<protein>
    <submittedName>
        <fullName evidence="1">Uncharacterized protein</fullName>
    </submittedName>
</protein>
<sequence length="176" mass="20251">MFKKNIVLLSIVIVLLLISASVIYEQQRDKNIKIESLVGYSLTTILNSYDKILDSKTDNLSIEYIIDLNRKLAQIEAYSDILDRAVGRSSIQPIVKSMLIITENMENSYKKNKNSFTQSDNEKYLTLVKEISNLIPLMYKTYYVPGSTEGGKVRLEVVEQQGIIEIRDRLNQYMTK</sequence>
<dbReference type="Proteomes" id="UP000028123">
    <property type="component" value="Unassembled WGS sequence"/>
</dbReference>
<name>A0A081NVL7_9BACL</name>
<proteinExistence type="predicted"/>
<evidence type="ECO:0000313" key="1">
    <source>
        <dbReference type="EMBL" id="KEQ22490.1"/>
    </source>
</evidence>
<organism evidence="1 2">
    <name type="scientific">Paenibacillus tyrfis</name>
    <dbReference type="NCBI Taxonomy" id="1501230"/>
    <lineage>
        <taxon>Bacteria</taxon>
        <taxon>Bacillati</taxon>
        <taxon>Bacillota</taxon>
        <taxon>Bacilli</taxon>
        <taxon>Bacillales</taxon>
        <taxon>Paenibacillaceae</taxon>
        <taxon>Paenibacillus</taxon>
    </lineage>
</organism>
<accession>A0A081NVL7</accession>
<dbReference type="AlphaFoldDB" id="A0A081NVL7"/>
<gene>
    <name evidence="1" type="ORF">ET33_22980</name>
</gene>
<dbReference type="OrthoDB" id="2659331at2"/>
<keyword evidence="2" id="KW-1185">Reference proteome</keyword>
<reference evidence="1 2" key="1">
    <citation type="submission" date="2014-06" db="EMBL/GenBank/DDBJ databases">
        <title>Draft genome sequence of Paenibacillus sp. MSt1.</title>
        <authorList>
            <person name="Aw Y.K."/>
            <person name="Ong K.S."/>
            <person name="Gan H.M."/>
            <person name="Lee S.M."/>
        </authorList>
    </citation>
    <scope>NUCLEOTIDE SEQUENCE [LARGE SCALE GENOMIC DNA]</scope>
    <source>
        <strain evidence="1 2">MSt1</strain>
    </source>
</reference>
<dbReference type="eggNOG" id="ENOG502ZEES">
    <property type="taxonomic scope" value="Bacteria"/>
</dbReference>